<accession>K2G7Y2</accession>
<evidence type="ECO:0000256" key="2">
    <source>
        <dbReference type="ARBA" id="ARBA00022747"/>
    </source>
</evidence>
<protein>
    <submittedName>
        <fullName evidence="6">Restriction endonuclease subunit S</fullName>
    </submittedName>
</protein>
<dbReference type="CDD" id="cd17494">
    <property type="entry name" value="RMtype1_S_Sma198ORF994P-TRD2-CR2_like"/>
    <property type="match status" value="1"/>
</dbReference>
<dbReference type="InterPro" id="IPR044946">
    <property type="entry name" value="Restrct_endonuc_typeI_TRD_sf"/>
</dbReference>
<dbReference type="GO" id="GO:0009307">
    <property type="term" value="P:DNA restriction-modification system"/>
    <property type="evidence" value="ECO:0007669"/>
    <property type="project" value="UniProtKB-KW"/>
</dbReference>
<dbReference type="SUPFAM" id="SSF116734">
    <property type="entry name" value="DNA methylase specificity domain"/>
    <property type="match status" value="2"/>
</dbReference>
<dbReference type="Pfam" id="PF01420">
    <property type="entry name" value="Methylase_S"/>
    <property type="match status" value="2"/>
</dbReference>
<dbReference type="STRING" id="1230341.AAV35_012520"/>
<gene>
    <name evidence="6" type="ORF">AAV35_012520</name>
    <name evidence="7" type="ORF">MJ3_13824</name>
</gene>
<dbReference type="GO" id="GO:0004519">
    <property type="term" value="F:endonuclease activity"/>
    <property type="evidence" value="ECO:0007669"/>
    <property type="project" value="UniProtKB-KW"/>
</dbReference>
<organism evidence="7 8">
    <name type="scientific">Salimicrobium jeotgali</name>
    <dbReference type="NCBI Taxonomy" id="1230341"/>
    <lineage>
        <taxon>Bacteria</taxon>
        <taxon>Bacillati</taxon>
        <taxon>Bacillota</taxon>
        <taxon>Bacilli</taxon>
        <taxon>Bacillales</taxon>
        <taxon>Bacillaceae</taxon>
        <taxon>Salimicrobium</taxon>
    </lineage>
</organism>
<evidence type="ECO:0000259" key="5">
    <source>
        <dbReference type="Pfam" id="PF01420"/>
    </source>
</evidence>
<dbReference type="PANTHER" id="PTHR30408">
    <property type="entry name" value="TYPE-1 RESTRICTION ENZYME ECOKI SPECIFICITY PROTEIN"/>
    <property type="match status" value="1"/>
</dbReference>
<keyword evidence="4" id="KW-0175">Coiled coil</keyword>
<dbReference type="InterPro" id="IPR052021">
    <property type="entry name" value="Type-I_RS_S_subunit"/>
</dbReference>
<feature type="coiled-coil region" evidence="4">
    <location>
        <begin position="353"/>
        <end position="380"/>
    </location>
</feature>
<dbReference type="PATRIC" id="fig|1230341.3.peg.2775"/>
<keyword evidence="6" id="KW-0378">Hydrolase</keyword>
<dbReference type="REBASE" id="145026">
    <property type="entry name" value="S.SjeMJ3ORF12525P"/>
</dbReference>
<dbReference type="CDD" id="cd17255">
    <property type="entry name" value="RMtype1_S_Fco49512ORF2615P-TRD2-CR2_like"/>
    <property type="match status" value="1"/>
</dbReference>
<dbReference type="PANTHER" id="PTHR30408:SF13">
    <property type="entry name" value="TYPE I RESTRICTION ENZYME HINDI SPECIFICITY SUBUNIT"/>
    <property type="match status" value="1"/>
</dbReference>
<dbReference type="Proteomes" id="UP000011746">
    <property type="component" value="Unassembled WGS sequence"/>
</dbReference>
<reference evidence="7 8" key="1">
    <citation type="journal article" date="2012" name="J. Bacteriol.">
        <title>Draft Genome Sequence of Salimicrobium sp. Strain MJ3, Isolated from Myulchi-Jeot, Korean Fermented Seafood.</title>
        <authorList>
            <person name="Lee S.H."/>
            <person name="Jung J.Y."/>
            <person name="Jeon C.O."/>
        </authorList>
    </citation>
    <scope>NUCLEOTIDE SEQUENCE [LARGE SCALE GENOMIC DNA]</scope>
    <source>
        <strain evidence="7 8">MJ3</strain>
    </source>
</reference>
<keyword evidence="6" id="KW-0540">Nuclease</keyword>
<dbReference type="GO" id="GO:0003677">
    <property type="term" value="F:DNA binding"/>
    <property type="evidence" value="ECO:0007669"/>
    <property type="project" value="UniProtKB-KW"/>
</dbReference>
<evidence type="ECO:0000256" key="1">
    <source>
        <dbReference type="ARBA" id="ARBA00010923"/>
    </source>
</evidence>
<evidence type="ECO:0000313" key="7">
    <source>
        <dbReference type="EMBL" id="EKE30522.1"/>
    </source>
</evidence>
<dbReference type="eggNOG" id="COG0732">
    <property type="taxonomic scope" value="Bacteria"/>
</dbReference>
<keyword evidence="8" id="KW-1185">Reference proteome</keyword>
<dbReference type="OrthoDB" id="9795776at2"/>
<comment type="similarity">
    <text evidence="1">Belongs to the type-I restriction system S methylase family.</text>
</comment>
<keyword evidence="3" id="KW-0238">DNA-binding</keyword>
<dbReference type="RefSeq" id="WP_008592747.1">
    <property type="nucleotide sequence ID" value="NZ_AMPQ01000045.1"/>
</dbReference>
<dbReference type="Proteomes" id="UP000092654">
    <property type="component" value="Chromosome"/>
</dbReference>
<dbReference type="EMBL" id="CP011361">
    <property type="protein sequence ID" value="AKG05500.1"/>
    <property type="molecule type" value="Genomic_DNA"/>
</dbReference>
<evidence type="ECO:0000256" key="4">
    <source>
        <dbReference type="SAM" id="Coils"/>
    </source>
</evidence>
<feature type="domain" description="Type I restriction modification DNA specificity" evidence="5">
    <location>
        <begin position="17"/>
        <end position="181"/>
    </location>
</feature>
<evidence type="ECO:0000313" key="8">
    <source>
        <dbReference type="Proteomes" id="UP000011746"/>
    </source>
</evidence>
<dbReference type="AlphaFoldDB" id="K2G7Y2"/>
<feature type="domain" description="Type I restriction modification DNA specificity" evidence="5">
    <location>
        <begin position="210"/>
        <end position="371"/>
    </location>
</feature>
<dbReference type="KEGG" id="sje:AAV35_012520"/>
<keyword evidence="2" id="KW-0680">Restriction system</keyword>
<evidence type="ECO:0000256" key="3">
    <source>
        <dbReference type="ARBA" id="ARBA00023125"/>
    </source>
</evidence>
<dbReference type="InterPro" id="IPR000055">
    <property type="entry name" value="Restrct_endonuc_typeI_TRD"/>
</dbReference>
<dbReference type="REBASE" id="57004">
    <property type="entry name" value="S.SspMJ3ORFAP"/>
</dbReference>
<dbReference type="Gene3D" id="3.90.220.20">
    <property type="entry name" value="DNA methylase specificity domains"/>
    <property type="match status" value="2"/>
</dbReference>
<name>K2G7Y2_9BACI</name>
<evidence type="ECO:0000313" key="9">
    <source>
        <dbReference type="Proteomes" id="UP000092654"/>
    </source>
</evidence>
<dbReference type="EMBL" id="AMPQ01000045">
    <property type="protein sequence ID" value="EKE30522.1"/>
    <property type="molecule type" value="Genomic_DNA"/>
</dbReference>
<reference evidence="6" key="3">
    <citation type="submission" date="2016-11" db="EMBL/GenBank/DDBJ databases">
        <title>Salimicrobium jeotgali MJ3, isolated from Myulchi jeot, a traditional Korean fermented seafood.</title>
        <authorList>
            <person name="Kim K.H."/>
            <person name="Jeon C.O."/>
            <person name="Jin H.M."/>
        </authorList>
    </citation>
    <scope>NUCLEOTIDE SEQUENCE</scope>
    <source>
        <strain evidence="6">MJ3</strain>
    </source>
</reference>
<sequence length="383" mass="43642">MEEKKLVPKRRFKGFEDKWSSSKLGETLEVTMGHSPKSSSYTNNPSDYILVQGNADLKKDRVIPRVWTNQVTKTANKNDLIMTVRAPVGEIGKTEYDVVLGRGVAGLKGNEFIFQHLIKMKMEGYWTKLSTGSTFDSVNSNDIKEVALTLPSEKEQQKIGEFFKVLDERIANQERKVAKVKALKAAYLTELFPQEGETVPKRRFKGFEGEWIKKEIGEVFRITRGNVLSTTKIKKKRSKIACYPVYSSQTRNNGLLGYYSDFLYDTAITWTTDGANAGTVKYREGKFYSTNVNGVLVSNDGYACKAVAELLNLEAWKHVSKVGNPKLMSNVMARIEILIPKDTQELEKLSLFFKNIDDQIEMEEKKLDKLQKMKEAYLEEMFV</sequence>
<keyword evidence="6" id="KW-0255">Endonuclease</keyword>
<evidence type="ECO:0000313" key="6">
    <source>
        <dbReference type="EMBL" id="AKG05500.1"/>
    </source>
</evidence>
<proteinExistence type="inferred from homology"/>
<reference evidence="9" key="2">
    <citation type="submission" date="2015-06" db="EMBL/GenBank/DDBJ databases">
        <title>Salimicrobium jeotgali MJ3, isolated from Myulchi jeot, a traditional Korean fermented seafood.</title>
        <authorList>
            <person name="Kim K.H."/>
            <person name="Jeon C.O."/>
            <person name="Jin H.M."/>
        </authorList>
    </citation>
    <scope>NUCLEOTIDE SEQUENCE [LARGE SCALE GENOMIC DNA]</scope>
    <source>
        <strain evidence="9">MJ3</strain>
    </source>
</reference>